<accession>A0ACC6K7W4</accession>
<keyword evidence="1" id="KW-0032">Aminotransferase</keyword>
<dbReference type="Proteomes" id="UP001259587">
    <property type="component" value="Unassembled WGS sequence"/>
</dbReference>
<keyword evidence="2" id="KW-1185">Reference proteome</keyword>
<organism evidence="1 2">
    <name type="scientific">Pseudomonas hunanensis</name>
    <dbReference type="NCBI Taxonomy" id="1247546"/>
    <lineage>
        <taxon>Bacteria</taxon>
        <taxon>Pseudomonadati</taxon>
        <taxon>Pseudomonadota</taxon>
        <taxon>Gammaproteobacteria</taxon>
        <taxon>Pseudomonadales</taxon>
        <taxon>Pseudomonadaceae</taxon>
        <taxon>Pseudomonas</taxon>
    </lineage>
</organism>
<keyword evidence="1" id="KW-0808">Transferase</keyword>
<dbReference type="EMBL" id="JAVDTH010000030">
    <property type="protein sequence ID" value="MDR6714533.1"/>
    <property type="molecule type" value="Genomic_DNA"/>
</dbReference>
<comment type="caution">
    <text evidence="1">The sequence shown here is derived from an EMBL/GenBank/DDBJ whole genome shotgun (WGS) entry which is preliminary data.</text>
</comment>
<evidence type="ECO:0000313" key="2">
    <source>
        <dbReference type="Proteomes" id="UP001259587"/>
    </source>
</evidence>
<name>A0ACC6K7W4_9PSED</name>
<evidence type="ECO:0000313" key="1">
    <source>
        <dbReference type="EMBL" id="MDR6714533.1"/>
    </source>
</evidence>
<proteinExistence type="predicted"/>
<sequence>MSALSRRRFVAAATLTGLAPAIPAWAAGAASDPTVDDDIIRLDYNESPYGPCPSALDAMSLGTRQSGHYFPEHEYRLAELFARQHQVPEDHVAVFCGSRSPLQYALARHADKRGVVTAAPTYDSVANGARAVGATLHEVPLDARHAHDVRGMLAADPQPGVLYLCNPNNPTGTLTPRADIEHLVSQKPAGSLAIIDEAYIHFSDAPSCLDLAVSHDNVLVLRTFSKLYGMAGARLGLAIGKPALLEDLQRLNGYNFVPLAAAMGGIASLQQEDLVSERKRINRQILLSTTKALQKAGYRCTDAHANCFMVALNRPAKPVIQALAQRRIRVGRVFEAWPEWMRVSVGTAEQMQTFLKAFLDVMQR</sequence>
<dbReference type="EC" id="2.6.1.9" evidence="1"/>
<gene>
    <name evidence="1" type="ORF">J2W83_004169</name>
</gene>
<protein>
    <submittedName>
        <fullName evidence="1">Histidinol-phosphate aminotransferase</fullName>
        <ecNumber evidence="1">2.6.1.9</ecNumber>
    </submittedName>
</protein>
<reference evidence="1" key="1">
    <citation type="submission" date="2023-07" db="EMBL/GenBank/DDBJ databases">
        <title>Sorghum-associated microbial communities from plants grown in Nebraska, USA.</title>
        <authorList>
            <person name="Schachtman D."/>
        </authorList>
    </citation>
    <scope>NUCLEOTIDE SEQUENCE</scope>
    <source>
        <strain evidence="1">BE56</strain>
    </source>
</reference>